<proteinExistence type="predicted"/>
<keyword evidence="2" id="KW-1185">Reference proteome</keyword>
<protein>
    <submittedName>
        <fullName evidence="1">Uncharacterized protein</fullName>
    </submittedName>
</protein>
<organism evidence="1 2">
    <name type="scientific">Muraenolepis orangiensis</name>
    <name type="common">Patagonian moray cod</name>
    <dbReference type="NCBI Taxonomy" id="630683"/>
    <lineage>
        <taxon>Eukaryota</taxon>
        <taxon>Metazoa</taxon>
        <taxon>Chordata</taxon>
        <taxon>Craniata</taxon>
        <taxon>Vertebrata</taxon>
        <taxon>Euteleostomi</taxon>
        <taxon>Actinopterygii</taxon>
        <taxon>Neopterygii</taxon>
        <taxon>Teleostei</taxon>
        <taxon>Neoteleostei</taxon>
        <taxon>Acanthomorphata</taxon>
        <taxon>Zeiogadaria</taxon>
        <taxon>Gadariae</taxon>
        <taxon>Gadiformes</taxon>
        <taxon>Muraenolepidoidei</taxon>
        <taxon>Muraenolepididae</taxon>
        <taxon>Muraenolepis</taxon>
    </lineage>
</organism>
<sequence length="75" mass="8426">MFPSQSLASRNTQSADDVTSCGMYQSAALWHAAHVPQELIRIQFSVHTVNQELIRHSVHSVNQELNQDSDSDFTL</sequence>
<dbReference type="AlphaFoldDB" id="A0A9Q0DFZ0"/>
<dbReference type="Proteomes" id="UP001148018">
    <property type="component" value="Unassembled WGS sequence"/>
</dbReference>
<reference evidence="1" key="1">
    <citation type="submission" date="2022-07" db="EMBL/GenBank/DDBJ databases">
        <title>Chromosome-level genome of Muraenolepis orangiensis.</title>
        <authorList>
            <person name="Kim J."/>
        </authorList>
    </citation>
    <scope>NUCLEOTIDE SEQUENCE</scope>
    <source>
        <strain evidence="1">KU_S4_2022</strain>
        <tissue evidence="1">Muscle</tissue>
    </source>
</reference>
<gene>
    <name evidence="1" type="ORF">NHX12_012710</name>
</gene>
<dbReference type="EMBL" id="JANIIK010000117">
    <property type="protein sequence ID" value="KAJ3586310.1"/>
    <property type="molecule type" value="Genomic_DNA"/>
</dbReference>
<comment type="caution">
    <text evidence="1">The sequence shown here is derived from an EMBL/GenBank/DDBJ whole genome shotgun (WGS) entry which is preliminary data.</text>
</comment>
<evidence type="ECO:0000313" key="1">
    <source>
        <dbReference type="EMBL" id="KAJ3586310.1"/>
    </source>
</evidence>
<accession>A0A9Q0DFZ0</accession>
<evidence type="ECO:0000313" key="2">
    <source>
        <dbReference type="Proteomes" id="UP001148018"/>
    </source>
</evidence>
<name>A0A9Q0DFZ0_9TELE</name>